<keyword evidence="5 7" id="KW-0342">GTP-binding</keyword>
<gene>
    <name evidence="7 9" type="primary">lepA</name>
    <name evidence="9" type="ORF">H9875_05450</name>
</gene>
<evidence type="ECO:0000256" key="6">
    <source>
        <dbReference type="ARBA" id="ARBA00023136"/>
    </source>
</evidence>
<dbReference type="GO" id="GO:0003924">
    <property type="term" value="F:GTPase activity"/>
    <property type="evidence" value="ECO:0007669"/>
    <property type="project" value="UniProtKB-UniRule"/>
</dbReference>
<keyword evidence="4 7" id="KW-0648">Protein biosynthesis</keyword>
<dbReference type="Pfam" id="PF06421">
    <property type="entry name" value="LepA_C"/>
    <property type="match status" value="1"/>
</dbReference>
<evidence type="ECO:0000256" key="3">
    <source>
        <dbReference type="ARBA" id="ARBA00022801"/>
    </source>
</evidence>
<dbReference type="NCBIfam" id="TIGR00231">
    <property type="entry name" value="small_GTP"/>
    <property type="match status" value="1"/>
</dbReference>
<dbReference type="GO" id="GO:0003746">
    <property type="term" value="F:translation elongation factor activity"/>
    <property type="evidence" value="ECO:0007669"/>
    <property type="project" value="UniProtKB-UniRule"/>
</dbReference>
<accession>A0A9D1U543</accession>
<dbReference type="InterPro" id="IPR009000">
    <property type="entry name" value="Transl_B-barrel_sf"/>
</dbReference>
<dbReference type="Gene3D" id="2.40.30.10">
    <property type="entry name" value="Translation factors"/>
    <property type="match status" value="1"/>
</dbReference>
<dbReference type="InterPro" id="IPR035654">
    <property type="entry name" value="LepA_IV"/>
</dbReference>
<evidence type="ECO:0000256" key="2">
    <source>
        <dbReference type="ARBA" id="ARBA00022741"/>
    </source>
</evidence>
<evidence type="ECO:0000259" key="8">
    <source>
        <dbReference type="PROSITE" id="PS51722"/>
    </source>
</evidence>
<dbReference type="GO" id="GO:0043022">
    <property type="term" value="F:ribosome binding"/>
    <property type="evidence" value="ECO:0007669"/>
    <property type="project" value="UniProtKB-UniRule"/>
</dbReference>
<dbReference type="InterPro" id="IPR000795">
    <property type="entry name" value="T_Tr_GTP-bd_dom"/>
</dbReference>
<dbReference type="Pfam" id="PF00679">
    <property type="entry name" value="EFG_C"/>
    <property type="match status" value="1"/>
</dbReference>
<dbReference type="NCBIfam" id="TIGR01393">
    <property type="entry name" value="lepA"/>
    <property type="match status" value="1"/>
</dbReference>
<comment type="subcellular location">
    <subcellularLocation>
        <location evidence="7">Cell membrane</location>
        <topology evidence="7">Peripheral membrane protein</topology>
        <orientation evidence="7">Cytoplasmic side</orientation>
    </subcellularLocation>
</comment>
<dbReference type="InterPro" id="IPR000640">
    <property type="entry name" value="EFG_V-like"/>
</dbReference>
<evidence type="ECO:0000313" key="9">
    <source>
        <dbReference type="EMBL" id="HIW72057.1"/>
    </source>
</evidence>
<dbReference type="InterPro" id="IPR004161">
    <property type="entry name" value="EFTu-like_2"/>
</dbReference>
<dbReference type="SMART" id="SM00838">
    <property type="entry name" value="EFG_C"/>
    <property type="match status" value="1"/>
</dbReference>
<evidence type="ECO:0000313" key="10">
    <source>
        <dbReference type="Proteomes" id="UP000886822"/>
    </source>
</evidence>
<keyword evidence="7" id="KW-1003">Cell membrane</keyword>
<dbReference type="EMBL" id="DXGJ01000042">
    <property type="protein sequence ID" value="HIW72057.1"/>
    <property type="molecule type" value="Genomic_DNA"/>
</dbReference>
<dbReference type="PRINTS" id="PR00315">
    <property type="entry name" value="ELONGATNFCT"/>
</dbReference>
<comment type="function">
    <text evidence="7">Required for accurate and efficient protein synthesis under certain stress conditions. May act as a fidelity factor of the translation reaction, by catalyzing a one-codon backward translocation of tRNAs on improperly translocated ribosomes. Back-translocation proceeds from a post-translocation (POST) complex to a pre-translocation (PRE) complex, thus giving elongation factor G a second chance to translocate the tRNAs correctly. Binds to ribosomes in a GTP-dependent manner.</text>
</comment>
<proteinExistence type="inferred from homology"/>
<dbReference type="Gene3D" id="3.40.50.300">
    <property type="entry name" value="P-loop containing nucleotide triphosphate hydrolases"/>
    <property type="match status" value="1"/>
</dbReference>
<dbReference type="Gene3D" id="3.30.70.870">
    <property type="entry name" value="Elongation Factor G (Translational Gtpase), domain 3"/>
    <property type="match status" value="1"/>
</dbReference>
<dbReference type="InterPro" id="IPR005225">
    <property type="entry name" value="Small_GTP-bd"/>
</dbReference>
<keyword evidence="2 7" id="KW-0547">Nucleotide-binding</keyword>
<keyword evidence="6 7" id="KW-0472">Membrane</keyword>
<comment type="catalytic activity">
    <reaction evidence="7">
        <text>GTP + H2O = GDP + phosphate + H(+)</text>
        <dbReference type="Rhea" id="RHEA:19669"/>
        <dbReference type="ChEBI" id="CHEBI:15377"/>
        <dbReference type="ChEBI" id="CHEBI:15378"/>
        <dbReference type="ChEBI" id="CHEBI:37565"/>
        <dbReference type="ChEBI" id="CHEBI:43474"/>
        <dbReference type="ChEBI" id="CHEBI:58189"/>
        <dbReference type="EC" id="3.6.5.n1"/>
    </reaction>
</comment>
<dbReference type="InterPro" id="IPR013842">
    <property type="entry name" value="LepA_CTD"/>
</dbReference>
<dbReference type="GO" id="GO:0045727">
    <property type="term" value="P:positive regulation of translation"/>
    <property type="evidence" value="ECO:0007669"/>
    <property type="project" value="UniProtKB-UniRule"/>
</dbReference>
<dbReference type="InterPro" id="IPR038363">
    <property type="entry name" value="LepA_C_sf"/>
</dbReference>
<dbReference type="SUPFAM" id="SSF50447">
    <property type="entry name" value="Translation proteins"/>
    <property type="match status" value="1"/>
</dbReference>
<feature type="binding site" evidence="7">
    <location>
        <begin position="16"/>
        <end position="21"/>
    </location>
    <ligand>
        <name>GTP</name>
        <dbReference type="ChEBI" id="CHEBI:37565"/>
    </ligand>
</feature>
<dbReference type="InterPro" id="IPR035647">
    <property type="entry name" value="EFG_III/V"/>
</dbReference>
<name>A0A9D1U543_9LACO</name>
<sequence length="595" mass="64630">MHPANIRNFAIIAHIDHGKSTLADRIMALTQTVSDRDSHAQLLDDLAVEQAHAVTVKARTVRNFYHGSDGQEYEFNLIDTPGHVDFSYEVAKSLAATEGAILLVDATQGVQAQTIANLRIAQQNQLTIIPVINKVDIASADVPATLAQLHDLDPAFTAASTLQISAKTGQGVPAVLAAIRDRIPAPTGDAKAPLQALVFDSLYDPYQGVIAYVRVMAGQLTASQPLTLMQSATPIRPKAIGSFSPQMQPQKQLGAGEVGYVVTGLKDPHAVRVGETLTTQAAPTPTPLPGYRPAQPMVFAGLYPTNNDYPALKEAITKLGLNDTSFSFVEERSEALGMGFRCGFLGAFHLQIIRERLHDEYGLDVLTTAPNVTYHVYLKNGQTMTIQNPGQFPAFGLIDYVTEPFVKADITTPNDSLNAILKLIDQHKGTLLDMGNRGDLIVVTFKMPLAEIAYQFFSALKSVSHGYASLSSEFLDDEPADLVKVEIDMNYAPVDALAFVVHREDAPRLTQELVHKLKATVPRQLYPTPVQAMVEGKAVARVDVPPLRKNAAVNGEAHSVSKKAALLRRQSANKRRATQNNVQLPQSVFNTLLEL</sequence>
<dbReference type="AlphaFoldDB" id="A0A9D1U543"/>
<evidence type="ECO:0000256" key="1">
    <source>
        <dbReference type="ARBA" id="ARBA00005454"/>
    </source>
</evidence>
<comment type="caution">
    <text evidence="9">The sequence shown here is derived from an EMBL/GenBank/DDBJ whole genome shotgun (WGS) entry which is preliminary data.</text>
</comment>
<dbReference type="InterPro" id="IPR006297">
    <property type="entry name" value="EF-4"/>
</dbReference>
<dbReference type="PROSITE" id="PS51722">
    <property type="entry name" value="G_TR_2"/>
    <property type="match status" value="1"/>
</dbReference>
<dbReference type="Proteomes" id="UP000886822">
    <property type="component" value="Unassembled WGS sequence"/>
</dbReference>
<dbReference type="CDD" id="cd01890">
    <property type="entry name" value="LepA"/>
    <property type="match status" value="1"/>
</dbReference>
<evidence type="ECO:0000256" key="7">
    <source>
        <dbReference type="HAMAP-Rule" id="MF_00071"/>
    </source>
</evidence>
<protein>
    <recommendedName>
        <fullName evidence="7">Elongation factor 4</fullName>
        <shortName evidence="7">EF-4</shortName>
        <ecNumber evidence="7">3.6.5.n1</ecNumber>
    </recommendedName>
    <alternativeName>
        <fullName evidence="7">Ribosomal back-translocase LepA</fullName>
    </alternativeName>
</protein>
<keyword evidence="9" id="KW-0251">Elongation factor</keyword>
<dbReference type="Gene3D" id="3.30.70.2570">
    <property type="entry name" value="Elongation factor 4, C-terminal domain"/>
    <property type="match status" value="1"/>
</dbReference>
<dbReference type="EC" id="3.6.5.n1" evidence="7"/>
<dbReference type="SUPFAM" id="SSF54980">
    <property type="entry name" value="EF-G C-terminal domain-like"/>
    <property type="match status" value="2"/>
</dbReference>
<dbReference type="PANTHER" id="PTHR43512:SF4">
    <property type="entry name" value="TRANSLATION FACTOR GUF1 HOMOLOG, CHLOROPLASTIC"/>
    <property type="match status" value="1"/>
</dbReference>
<dbReference type="Pfam" id="PF00009">
    <property type="entry name" value="GTP_EFTU"/>
    <property type="match status" value="1"/>
</dbReference>
<evidence type="ECO:0000256" key="4">
    <source>
        <dbReference type="ARBA" id="ARBA00022917"/>
    </source>
</evidence>
<feature type="domain" description="Tr-type G" evidence="8">
    <location>
        <begin position="4"/>
        <end position="187"/>
    </location>
</feature>
<reference evidence="9" key="1">
    <citation type="journal article" date="2021" name="PeerJ">
        <title>Extensive microbial diversity within the chicken gut microbiome revealed by metagenomics and culture.</title>
        <authorList>
            <person name="Gilroy R."/>
            <person name="Ravi A."/>
            <person name="Getino M."/>
            <person name="Pursley I."/>
            <person name="Horton D.L."/>
            <person name="Alikhan N.F."/>
            <person name="Baker D."/>
            <person name="Gharbi K."/>
            <person name="Hall N."/>
            <person name="Watson M."/>
            <person name="Adriaenssens E.M."/>
            <person name="Foster-Nyarko E."/>
            <person name="Jarju S."/>
            <person name="Secka A."/>
            <person name="Antonio M."/>
            <person name="Oren A."/>
            <person name="Chaudhuri R.R."/>
            <person name="La Ragione R."/>
            <person name="Hildebrand F."/>
            <person name="Pallen M.J."/>
        </authorList>
    </citation>
    <scope>NUCLEOTIDE SEQUENCE</scope>
    <source>
        <strain evidence="9">CHK173-259</strain>
    </source>
</reference>
<dbReference type="CDD" id="cd16260">
    <property type="entry name" value="EF4_III"/>
    <property type="match status" value="1"/>
</dbReference>
<dbReference type="GO" id="GO:0005886">
    <property type="term" value="C:plasma membrane"/>
    <property type="evidence" value="ECO:0007669"/>
    <property type="project" value="UniProtKB-SubCell"/>
</dbReference>
<keyword evidence="3 7" id="KW-0378">Hydrolase</keyword>
<dbReference type="Gene3D" id="3.30.70.240">
    <property type="match status" value="1"/>
</dbReference>
<dbReference type="InterPro" id="IPR027417">
    <property type="entry name" value="P-loop_NTPase"/>
</dbReference>
<reference evidence="9" key="2">
    <citation type="submission" date="2021-04" db="EMBL/GenBank/DDBJ databases">
        <authorList>
            <person name="Gilroy R."/>
        </authorList>
    </citation>
    <scope>NUCLEOTIDE SEQUENCE</scope>
    <source>
        <strain evidence="9">CHK173-259</strain>
    </source>
</reference>
<dbReference type="Pfam" id="PF03144">
    <property type="entry name" value="GTP_EFTU_D2"/>
    <property type="match status" value="1"/>
</dbReference>
<evidence type="ECO:0000256" key="5">
    <source>
        <dbReference type="ARBA" id="ARBA00023134"/>
    </source>
</evidence>
<organism evidence="9 10">
    <name type="scientific">Candidatus Levilactobacillus faecigallinarum</name>
    <dbReference type="NCBI Taxonomy" id="2838638"/>
    <lineage>
        <taxon>Bacteria</taxon>
        <taxon>Bacillati</taxon>
        <taxon>Bacillota</taxon>
        <taxon>Bacilli</taxon>
        <taxon>Lactobacillales</taxon>
        <taxon>Lactobacillaceae</taxon>
        <taxon>Levilactobacillus</taxon>
    </lineage>
</organism>
<dbReference type="HAMAP" id="MF_00071">
    <property type="entry name" value="LepA"/>
    <property type="match status" value="1"/>
</dbReference>
<comment type="similarity">
    <text evidence="1 7">Belongs to the TRAFAC class translation factor GTPase superfamily. Classic translation factor GTPase family. LepA subfamily.</text>
</comment>
<dbReference type="CDD" id="cd03709">
    <property type="entry name" value="lepA_C"/>
    <property type="match status" value="1"/>
</dbReference>
<dbReference type="GO" id="GO:0005525">
    <property type="term" value="F:GTP binding"/>
    <property type="evidence" value="ECO:0007669"/>
    <property type="project" value="UniProtKB-UniRule"/>
</dbReference>
<dbReference type="SUPFAM" id="SSF52540">
    <property type="entry name" value="P-loop containing nucleoside triphosphate hydrolases"/>
    <property type="match status" value="1"/>
</dbReference>
<dbReference type="PANTHER" id="PTHR43512">
    <property type="entry name" value="TRANSLATION FACTOR GUF1-RELATED"/>
    <property type="match status" value="1"/>
</dbReference>
<feature type="binding site" evidence="7">
    <location>
        <begin position="133"/>
        <end position="136"/>
    </location>
    <ligand>
        <name>GTP</name>
        <dbReference type="ChEBI" id="CHEBI:37565"/>
    </ligand>
</feature>